<dbReference type="Gene3D" id="2.40.50.140">
    <property type="entry name" value="Nucleic acid-binding proteins"/>
    <property type="match status" value="1"/>
</dbReference>
<evidence type="ECO:0000313" key="3">
    <source>
        <dbReference type="EMBL" id="KAL3119744.1"/>
    </source>
</evidence>
<dbReference type="InterPro" id="IPR013955">
    <property type="entry name" value="Rep_factor-A_C"/>
</dbReference>
<dbReference type="Proteomes" id="UP001620626">
    <property type="component" value="Unassembled WGS sequence"/>
</dbReference>
<organism evidence="3 4">
    <name type="scientific">Heterodera trifolii</name>
    <dbReference type="NCBI Taxonomy" id="157864"/>
    <lineage>
        <taxon>Eukaryota</taxon>
        <taxon>Metazoa</taxon>
        <taxon>Ecdysozoa</taxon>
        <taxon>Nematoda</taxon>
        <taxon>Chromadorea</taxon>
        <taxon>Rhabditida</taxon>
        <taxon>Tylenchina</taxon>
        <taxon>Tylenchomorpha</taxon>
        <taxon>Tylenchoidea</taxon>
        <taxon>Heteroderidae</taxon>
        <taxon>Heteroderinae</taxon>
        <taxon>Heterodera</taxon>
    </lineage>
</organism>
<dbReference type="Pfam" id="PF08646">
    <property type="entry name" value="Rep_fac-A_C"/>
    <property type="match status" value="1"/>
</dbReference>
<dbReference type="InterPro" id="IPR011992">
    <property type="entry name" value="EF-hand-dom_pair"/>
</dbReference>
<feature type="region of interest" description="Disordered" evidence="1">
    <location>
        <begin position="176"/>
        <end position="197"/>
    </location>
</feature>
<evidence type="ECO:0000259" key="2">
    <source>
        <dbReference type="Pfam" id="PF08646"/>
    </source>
</evidence>
<dbReference type="SUPFAM" id="SSF47473">
    <property type="entry name" value="EF-hand"/>
    <property type="match status" value="1"/>
</dbReference>
<dbReference type="SUPFAM" id="SSF50249">
    <property type="entry name" value="Nucleic acid-binding proteins"/>
    <property type="match status" value="1"/>
</dbReference>
<reference evidence="3 4" key="1">
    <citation type="submission" date="2024-10" db="EMBL/GenBank/DDBJ databases">
        <authorList>
            <person name="Kim D."/>
        </authorList>
    </citation>
    <scope>NUCLEOTIDE SEQUENCE [LARGE SCALE GENOMIC DNA]</scope>
    <source>
        <strain evidence="3">BH-2024</strain>
    </source>
</reference>
<name>A0ABD2LX26_9BILA</name>
<dbReference type="InterPro" id="IPR012340">
    <property type="entry name" value="NA-bd_OB-fold"/>
</dbReference>
<dbReference type="EMBL" id="JBICBT010000235">
    <property type="protein sequence ID" value="KAL3119744.1"/>
    <property type="molecule type" value="Genomic_DNA"/>
</dbReference>
<gene>
    <name evidence="3" type="ORF">niasHT_006002</name>
</gene>
<comment type="caution">
    <text evidence="3">The sequence shown here is derived from an EMBL/GenBank/DDBJ whole genome shotgun (WGS) entry which is preliminary data.</text>
</comment>
<dbReference type="AlphaFoldDB" id="A0ABD2LX26"/>
<evidence type="ECO:0000313" key="4">
    <source>
        <dbReference type="Proteomes" id="UP001620626"/>
    </source>
</evidence>
<protein>
    <recommendedName>
        <fullName evidence="2">Replication factor A C-terminal domain-containing protein</fullName>
    </recommendedName>
</protein>
<feature type="domain" description="Replication factor A C-terminal" evidence="2">
    <location>
        <begin position="54"/>
        <end position="160"/>
    </location>
</feature>
<evidence type="ECO:0000256" key="1">
    <source>
        <dbReference type="SAM" id="MobiDB-lite"/>
    </source>
</evidence>
<keyword evidence="4" id="KW-1185">Reference proteome</keyword>
<proteinExistence type="predicted"/>
<accession>A0ABD2LX26</accession>
<sequence length="227" mass="25692">MIDYDRNGQISPLKLQRVLKNGTSKPFNMETCQLIITKFDEQRCGYIGLTKFPALWDACPLKNFGTFCKKKLDEELYCASCAHHANKAIRSIYLRLELRDCEDPEICQTVTVFSTVAEHYLGLKVEQFAKMVEEQPGQLEALLKSKIERTVTVKLSIKAKGELKTMDWIVVSIQQGNGENEGDDETAPDEQKNADINNEDGEIIEIENTSVHSTLLGPPLKKRVKKN</sequence>